<feature type="DNA-binding region" description="OmpR/PhoB-type" evidence="3">
    <location>
        <begin position="1"/>
        <end position="95"/>
    </location>
</feature>
<evidence type="ECO:0000259" key="4">
    <source>
        <dbReference type="PROSITE" id="PS51755"/>
    </source>
</evidence>
<evidence type="ECO:0000313" key="5">
    <source>
        <dbReference type="EMBL" id="MDA2804637.1"/>
    </source>
</evidence>
<keyword evidence="2 3" id="KW-0238">DNA-binding</keyword>
<organism evidence="5 6">
    <name type="scientific">Nocardiopsis suaedae</name>
    <dbReference type="NCBI Taxonomy" id="3018444"/>
    <lineage>
        <taxon>Bacteria</taxon>
        <taxon>Bacillati</taxon>
        <taxon>Actinomycetota</taxon>
        <taxon>Actinomycetes</taxon>
        <taxon>Streptosporangiales</taxon>
        <taxon>Nocardiopsidaceae</taxon>
        <taxon>Nocardiopsis</taxon>
    </lineage>
</organism>
<evidence type="ECO:0000256" key="2">
    <source>
        <dbReference type="ARBA" id="ARBA00023125"/>
    </source>
</evidence>
<sequence>MRFGVLGPVEVRTEDGDQVAVPGAKVRSLLAALLVAEGEPVSADRLLEDLWGVGPRGGAAPVQTAVSRLRRALEAAEPGARDRVESGPSGYRLRVGRGELDVHRFAELLERARAAPAPADTAAALDRALALWRGPALADHADAPFAAAAVARWEERRAAAREELAEARLALGEHAALVGDLDPLLRAHPLRERLRAAHMRALYLSGRQAEALESYRGFRTLLAEEVGVDPGPELERLHAEILDRAVEGAGQGGPPPRKGNLPAPIIDPVGRGEDTERVLALVDGVRLTTLTGPGGVGKTTLALQAADRARDRFPDGVWLVELLERDHAGTDGERLAEHVAAALELRDERAESGVRSAADRLTTALRDRRALLVLDNCEQVSAAAGRLVERLLGAAPALRVLATSREPLGVPGESLYTVPVLAPDDAVRLFEERASAAAPGFALDWRNADAVAAICRRLDGLPKAVELAATRIRAMGVSELAERLDDRFRVLADPAPGRRRRTLREVVDWSWDLLGEGERTVLRRVSVHVGPFPPEAADAVAAPSAYGAREDAGEDGERVWEVLARLVDRSLVEVEHRPDGTARYRLLQTIGAYGRERLAEAGEDGRARGLHVAHWTAVAEDAAACLRGPGQRRALEALDTGGPNLGAAIERAAGDGDAESALRLAVALGWHRYLRGRNGEAVHELTLALDADGAAPDGLRGRALAWRSVLGRMCGCGDEADSDAREALRALEGSGLRAELAEARALMALVPAFADGGEGVPAAGELAQAALDAFTALGDTWGTALALYGRGWNLLRRGDLDGARRDAEECHRLFLHTGDPWGESRGAGLLGALATIAGDYAQARRRHERAQRSAEEAGLWAAAAEGLVRLGRLALATRDLDAADRYNRQALGRLGADRCTGPATLAMGGLGMAARRRGDPDEAEAHLRPVLEVHEEEGYQAGRASTLAELGFAAEMRGDAVRARRLHLEGLEASRTTGDPRAVAQALEGLAGTDVLEGMAENAARLLGTAQAAREATGAPQPATERFDVDRIAEAARAALGEERFTALYGEGMARSLEEASPVPR</sequence>
<dbReference type="Pfam" id="PF00931">
    <property type="entry name" value="NB-ARC"/>
    <property type="match status" value="1"/>
</dbReference>
<dbReference type="InterPro" id="IPR058852">
    <property type="entry name" value="HTH_77"/>
</dbReference>
<dbReference type="PRINTS" id="PR00364">
    <property type="entry name" value="DISEASERSIST"/>
</dbReference>
<dbReference type="Pfam" id="PF13424">
    <property type="entry name" value="TPR_12"/>
    <property type="match status" value="1"/>
</dbReference>
<comment type="caution">
    <text evidence="5">The sequence shown here is derived from an EMBL/GenBank/DDBJ whole genome shotgun (WGS) entry which is preliminary data.</text>
</comment>
<name>A0ABT4TIY3_9ACTN</name>
<dbReference type="InterPro" id="IPR011990">
    <property type="entry name" value="TPR-like_helical_dom_sf"/>
</dbReference>
<proteinExistence type="inferred from homology"/>
<evidence type="ECO:0000313" key="6">
    <source>
        <dbReference type="Proteomes" id="UP001165685"/>
    </source>
</evidence>
<dbReference type="Pfam" id="PF25872">
    <property type="entry name" value="HTH_77"/>
    <property type="match status" value="1"/>
</dbReference>
<dbReference type="InterPro" id="IPR005158">
    <property type="entry name" value="BTAD"/>
</dbReference>
<reference evidence="5" key="1">
    <citation type="submission" date="2023-01" db="EMBL/GenBank/DDBJ databases">
        <title>Draft genome sequence of Nocardiopsis sp. LSu2-4 isolated from halophytes.</title>
        <authorList>
            <person name="Duangmal K."/>
            <person name="Chantavorakit T."/>
        </authorList>
    </citation>
    <scope>NUCLEOTIDE SEQUENCE</scope>
    <source>
        <strain evidence="5">LSu2-4</strain>
    </source>
</reference>
<dbReference type="Gene3D" id="1.10.10.10">
    <property type="entry name" value="Winged helix-like DNA-binding domain superfamily/Winged helix DNA-binding domain"/>
    <property type="match status" value="1"/>
</dbReference>
<accession>A0ABT4TIY3</accession>
<dbReference type="InterPro" id="IPR027417">
    <property type="entry name" value="P-loop_NTPase"/>
</dbReference>
<dbReference type="EMBL" id="JAQFWP010000012">
    <property type="protein sequence ID" value="MDA2804637.1"/>
    <property type="molecule type" value="Genomic_DNA"/>
</dbReference>
<evidence type="ECO:0000256" key="1">
    <source>
        <dbReference type="ARBA" id="ARBA00005820"/>
    </source>
</evidence>
<gene>
    <name evidence="5" type="ORF">O4U47_08950</name>
</gene>
<dbReference type="SUPFAM" id="SSF46894">
    <property type="entry name" value="C-terminal effector domain of the bipartite response regulators"/>
    <property type="match status" value="1"/>
</dbReference>
<dbReference type="InterPro" id="IPR001867">
    <property type="entry name" value="OmpR/PhoB-type_DNA-bd"/>
</dbReference>
<dbReference type="SMART" id="SM00862">
    <property type="entry name" value="Trans_reg_C"/>
    <property type="match status" value="1"/>
</dbReference>
<dbReference type="PANTHER" id="PTHR47691:SF3">
    <property type="entry name" value="HTH-TYPE TRANSCRIPTIONAL REGULATOR RV0890C-RELATED"/>
    <property type="match status" value="1"/>
</dbReference>
<dbReference type="Gene3D" id="1.25.40.10">
    <property type="entry name" value="Tetratricopeptide repeat domain"/>
    <property type="match status" value="3"/>
</dbReference>
<dbReference type="Proteomes" id="UP001165685">
    <property type="component" value="Unassembled WGS sequence"/>
</dbReference>
<protein>
    <submittedName>
        <fullName evidence="5">BTAD domain-containing putative transcriptional regulator</fullName>
    </submittedName>
</protein>
<dbReference type="SUPFAM" id="SSF48452">
    <property type="entry name" value="TPR-like"/>
    <property type="match status" value="3"/>
</dbReference>
<dbReference type="InterPro" id="IPR002182">
    <property type="entry name" value="NB-ARC"/>
</dbReference>
<dbReference type="Pfam" id="PF03704">
    <property type="entry name" value="BTAD"/>
    <property type="match status" value="1"/>
</dbReference>
<dbReference type="SUPFAM" id="SSF52540">
    <property type="entry name" value="P-loop containing nucleoside triphosphate hydrolases"/>
    <property type="match status" value="1"/>
</dbReference>
<dbReference type="PROSITE" id="PS51755">
    <property type="entry name" value="OMPR_PHOB"/>
    <property type="match status" value="1"/>
</dbReference>
<dbReference type="SMART" id="SM01043">
    <property type="entry name" value="BTAD"/>
    <property type="match status" value="1"/>
</dbReference>
<dbReference type="PANTHER" id="PTHR47691">
    <property type="entry name" value="REGULATOR-RELATED"/>
    <property type="match status" value="1"/>
</dbReference>
<dbReference type="RefSeq" id="WP_270677197.1">
    <property type="nucleotide sequence ID" value="NZ_JAQFWP010000012.1"/>
</dbReference>
<dbReference type="InterPro" id="IPR036388">
    <property type="entry name" value="WH-like_DNA-bd_sf"/>
</dbReference>
<comment type="similarity">
    <text evidence="1">Belongs to the AfsR/DnrI/RedD regulatory family.</text>
</comment>
<dbReference type="CDD" id="cd15831">
    <property type="entry name" value="BTAD"/>
    <property type="match status" value="1"/>
</dbReference>
<dbReference type="Pfam" id="PF00486">
    <property type="entry name" value="Trans_reg_C"/>
    <property type="match status" value="1"/>
</dbReference>
<keyword evidence="6" id="KW-1185">Reference proteome</keyword>
<dbReference type="InterPro" id="IPR016032">
    <property type="entry name" value="Sig_transdc_resp-reg_C-effctor"/>
</dbReference>
<evidence type="ECO:0000256" key="3">
    <source>
        <dbReference type="PROSITE-ProRule" id="PRU01091"/>
    </source>
</evidence>
<dbReference type="Gene3D" id="3.40.50.300">
    <property type="entry name" value="P-loop containing nucleotide triphosphate hydrolases"/>
    <property type="match status" value="1"/>
</dbReference>
<feature type="domain" description="OmpR/PhoB-type" evidence="4">
    <location>
        <begin position="1"/>
        <end position="95"/>
    </location>
</feature>